<dbReference type="RefSeq" id="WP_254169536.1">
    <property type="nucleotide sequence ID" value="NZ_JAHESF010000049.1"/>
</dbReference>
<protein>
    <submittedName>
        <fullName evidence="2">Uncharacterized protein</fullName>
    </submittedName>
</protein>
<gene>
    <name evidence="2" type="ORF">KK083_28410</name>
</gene>
<evidence type="ECO:0000256" key="1">
    <source>
        <dbReference type="SAM" id="MobiDB-lite"/>
    </source>
</evidence>
<evidence type="ECO:0000313" key="2">
    <source>
        <dbReference type="EMBL" id="MBT1700848.1"/>
    </source>
</evidence>
<organism evidence="2 3">
    <name type="scientific">Chryseosolibacter histidini</name>
    <dbReference type="NCBI Taxonomy" id="2782349"/>
    <lineage>
        <taxon>Bacteria</taxon>
        <taxon>Pseudomonadati</taxon>
        <taxon>Bacteroidota</taxon>
        <taxon>Cytophagia</taxon>
        <taxon>Cytophagales</taxon>
        <taxon>Chryseotaleaceae</taxon>
        <taxon>Chryseosolibacter</taxon>
    </lineage>
</organism>
<accession>A0AAP2DQX4</accession>
<name>A0AAP2DQX4_9BACT</name>
<proteinExistence type="predicted"/>
<feature type="region of interest" description="Disordered" evidence="1">
    <location>
        <begin position="1"/>
        <end position="22"/>
    </location>
</feature>
<sequence>MAVTRLKRKNRKDKAKSAVRRQTLKLQNAKPVIKNVDIEKIKEEFKAKAKAKKA</sequence>
<comment type="caution">
    <text evidence="2">The sequence shown here is derived from an EMBL/GenBank/DDBJ whole genome shotgun (WGS) entry which is preliminary data.</text>
</comment>
<dbReference type="AlphaFoldDB" id="A0AAP2DQX4"/>
<keyword evidence="3" id="KW-1185">Reference proteome</keyword>
<dbReference type="EMBL" id="JAHESF010000049">
    <property type="protein sequence ID" value="MBT1700848.1"/>
    <property type="molecule type" value="Genomic_DNA"/>
</dbReference>
<reference evidence="2 3" key="1">
    <citation type="submission" date="2021-05" db="EMBL/GenBank/DDBJ databases">
        <title>A Polyphasic approach of four new species of the genus Ohtaekwangia: Ohtaekwangia histidinii sp. nov., Ohtaekwangia cretensis sp. nov., Ohtaekwangia indiensis sp. nov., Ohtaekwangia reichenbachii sp. nov. from diverse environment.</title>
        <authorList>
            <person name="Octaviana S."/>
        </authorList>
    </citation>
    <scope>NUCLEOTIDE SEQUENCE [LARGE SCALE GENOMIC DNA]</scope>
    <source>
        <strain evidence="2 3">PWU4</strain>
    </source>
</reference>
<dbReference type="Proteomes" id="UP001319200">
    <property type="component" value="Unassembled WGS sequence"/>
</dbReference>
<evidence type="ECO:0000313" key="3">
    <source>
        <dbReference type="Proteomes" id="UP001319200"/>
    </source>
</evidence>